<name>A0A0F9I8X6_9ZZZZ</name>
<keyword evidence="1" id="KW-0808">Transferase</keyword>
<dbReference type="PROSITE" id="PS50305">
    <property type="entry name" value="SIRTUIN"/>
    <property type="match status" value="1"/>
</dbReference>
<dbReference type="SUPFAM" id="SSF52467">
    <property type="entry name" value="DHS-like NAD/FAD-binding domain"/>
    <property type="match status" value="1"/>
</dbReference>
<feature type="domain" description="Deacetylase sirtuin-type" evidence="3">
    <location>
        <begin position="5"/>
        <end position="258"/>
    </location>
</feature>
<dbReference type="NCBIfam" id="NF001753">
    <property type="entry name" value="PRK00481.1-3"/>
    <property type="match status" value="1"/>
</dbReference>
<protein>
    <recommendedName>
        <fullName evidence="3">Deacetylase sirtuin-type domain-containing protein</fullName>
    </recommendedName>
</protein>
<dbReference type="Gene3D" id="3.30.1600.10">
    <property type="entry name" value="SIR2/SIRT2 'Small Domain"/>
    <property type="match status" value="1"/>
</dbReference>
<organism evidence="4">
    <name type="scientific">marine sediment metagenome</name>
    <dbReference type="NCBI Taxonomy" id="412755"/>
    <lineage>
        <taxon>unclassified sequences</taxon>
        <taxon>metagenomes</taxon>
        <taxon>ecological metagenomes</taxon>
    </lineage>
</organism>
<accession>A0A0F9I8X6</accession>
<sequence>MDTLGQIERDSTSKAAELLFNSKHAITLTGAGISTESGIPDFRGDNGIWKKYPIETFGAMESFLKDPSKFWKMAEEIAPTLFSAEPNQGHYALAALEKMRIIKAIITQNVDGLHQKAGAVIVYEIHGNINRFTCLGCRASYKKQQVLDKLKSEKKNPPSCDYCGAPLKPSVVLFGENLPNFEKYMSIDLAKKSDVMLIAGSSLTVSPVCDLPLYTLNENGKLIIVNDEPTYLDERAEVVINNKTGIILPLIVEEIKKIRVEHET</sequence>
<comment type="caution">
    <text evidence="4">The sequence shown here is derived from an EMBL/GenBank/DDBJ whole genome shotgun (WGS) entry which is preliminary data.</text>
</comment>
<proteinExistence type="predicted"/>
<dbReference type="InterPro" id="IPR003000">
    <property type="entry name" value="Sirtuin"/>
</dbReference>
<dbReference type="EMBL" id="LAZR01013001">
    <property type="protein sequence ID" value="KKM24056.1"/>
    <property type="molecule type" value="Genomic_DNA"/>
</dbReference>
<evidence type="ECO:0000256" key="2">
    <source>
        <dbReference type="ARBA" id="ARBA00023027"/>
    </source>
</evidence>
<dbReference type="InterPro" id="IPR029035">
    <property type="entry name" value="DHS-like_NAD/FAD-binding_dom"/>
</dbReference>
<dbReference type="PANTHER" id="PTHR11085:SF11">
    <property type="entry name" value="NAD-DEPENDENT PROTEIN DEACETYLASE"/>
    <property type="match status" value="1"/>
</dbReference>
<dbReference type="PANTHER" id="PTHR11085">
    <property type="entry name" value="NAD-DEPENDENT PROTEIN DEACYLASE SIRTUIN-5, MITOCHONDRIAL-RELATED"/>
    <property type="match status" value="1"/>
</dbReference>
<reference evidence="4" key="1">
    <citation type="journal article" date="2015" name="Nature">
        <title>Complex archaea that bridge the gap between prokaryotes and eukaryotes.</title>
        <authorList>
            <person name="Spang A."/>
            <person name="Saw J.H."/>
            <person name="Jorgensen S.L."/>
            <person name="Zaremba-Niedzwiedzka K."/>
            <person name="Martijn J."/>
            <person name="Lind A.E."/>
            <person name="van Eijk R."/>
            <person name="Schleper C."/>
            <person name="Guy L."/>
            <person name="Ettema T.J."/>
        </authorList>
    </citation>
    <scope>NUCLEOTIDE SEQUENCE</scope>
</reference>
<dbReference type="GO" id="GO:0070403">
    <property type="term" value="F:NAD+ binding"/>
    <property type="evidence" value="ECO:0007669"/>
    <property type="project" value="InterPro"/>
</dbReference>
<dbReference type="AlphaFoldDB" id="A0A0F9I8X6"/>
<keyword evidence="2" id="KW-0520">NAD</keyword>
<dbReference type="GO" id="GO:0017136">
    <property type="term" value="F:histone deacetylase activity, NAD-dependent"/>
    <property type="evidence" value="ECO:0007669"/>
    <property type="project" value="TreeGrafter"/>
</dbReference>
<evidence type="ECO:0000259" key="3">
    <source>
        <dbReference type="PROSITE" id="PS50305"/>
    </source>
</evidence>
<dbReference type="InterPro" id="IPR026590">
    <property type="entry name" value="Ssirtuin_cat_dom"/>
</dbReference>
<evidence type="ECO:0000313" key="4">
    <source>
        <dbReference type="EMBL" id="KKM24056.1"/>
    </source>
</evidence>
<gene>
    <name evidence="4" type="ORF">LCGC14_1608930</name>
</gene>
<dbReference type="Gene3D" id="3.40.50.1220">
    <property type="entry name" value="TPP-binding domain"/>
    <property type="match status" value="1"/>
</dbReference>
<evidence type="ECO:0000256" key="1">
    <source>
        <dbReference type="ARBA" id="ARBA00022679"/>
    </source>
</evidence>
<dbReference type="InterPro" id="IPR050134">
    <property type="entry name" value="NAD-dep_sirtuin_deacylases"/>
</dbReference>
<dbReference type="Pfam" id="PF02146">
    <property type="entry name" value="SIR2"/>
    <property type="match status" value="1"/>
</dbReference>
<dbReference type="InterPro" id="IPR026591">
    <property type="entry name" value="Sirtuin_cat_small_dom_sf"/>
</dbReference>